<evidence type="ECO:0000256" key="5">
    <source>
        <dbReference type="ARBA" id="ARBA00022833"/>
    </source>
</evidence>
<dbReference type="PROSITE" id="PS00028">
    <property type="entry name" value="ZINC_FINGER_C2H2_1"/>
    <property type="match status" value="2"/>
</dbReference>
<dbReference type="GO" id="GO:0008270">
    <property type="term" value="F:zinc ion binding"/>
    <property type="evidence" value="ECO:0007669"/>
    <property type="project" value="UniProtKB-KW"/>
</dbReference>
<keyword evidence="5" id="KW-0862">Zinc</keyword>
<evidence type="ECO:0000313" key="9">
    <source>
        <dbReference type="EMBL" id="GMT06806.1"/>
    </source>
</evidence>
<dbReference type="InterPro" id="IPR036236">
    <property type="entry name" value="Znf_C2H2_sf"/>
</dbReference>
<reference evidence="9" key="1">
    <citation type="submission" date="2023-10" db="EMBL/GenBank/DDBJ databases">
        <title>Genome assembly of Pristionchus species.</title>
        <authorList>
            <person name="Yoshida K."/>
            <person name="Sommer R.J."/>
        </authorList>
    </citation>
    <scope>NUCLEOTIDE SEQUENCE</scope>
    <source>
        <strain evidence="9">RS0144</strain>
    </source>
</reference>
<evidence type="ECO:0000256" key="3">
    <source>
        <dbReference type="ARBA" id="ARBA00022737"/>
    </source>
</evidence>
<sequence>MSLKTHLNLHIDDENAKRPYKCNHCGRRFTQSSGLRYHEKTHLPLGDPRKGDLNCEICGKLCCSSKALDYHKLKHLDDEEARLPYKCEECGYRC</sequence>
<organism evidence="9 10">
    <name type="scientific">Pristionchus entomophagus</name>
    <dbReference type="NCBI Taxonomy" id="358040"/>
    <lineage>
        <taxon>Eukaryota</taxon>
        <taxon>Metazoa</taxon>
        <taxon>Ecdysozoa</taxon>
        <taxon>Nematoda</taxon>
        <taxon>Chromadorea</taxon>
        <taxon>Rhabditida</taxon>
        <taxon>Rhabditina</taxon>
        <taxon>Diplogasteromorpha</taxon>
        <taxon>Diplogasteroidea</taxon>
        <taxon>Neodiplogasteridae</taxon>
        <taxon>Pristionchus</taxon>
    </lineage>
</organism>
<accession>A0AAV5UIA9</accession>
<keyword evidence="2" id="KW-0479">Metal-binding</keyword>
<dbReference type="Proteomes" id="UP001432027">
    <property type="component" value="Unassembled WGS sequence"/>
</dbReference>
<evidence type="ECO:0000256" key="2">
    <source>
        <dbReference type="ARBA" id="ARBA00022723"/>
    </source>
</evidence>
<protein>
    <recommendedName>
        <fullName evidence="8">C2H2-type domain-containing protein</fullName>
    </recommendedName>
</protein>
<evidence type="ECO:0000259" key="8">
    <source>
        <dbReference type="PROSITE" id="PS50157"/>
    </source>
</evidence>
<evidence type="ECO:0000256" key="4">
    <source>
        <dbReference type="ARBA" id="ARBA00022771"/>
    </source>
</evidence>
<dbReference type="InterPro" id="IPR013087">
    <property type="entry name" value="Znf_C2H2_type"/>
</dbReference>
<dbReference type="EMBL" id="BTSX01000006">
    <property type="protein sequence ID" value="GMT06806.1"/>
    <property type="molecule type" value="Genomic_DNA"/>
</dbReference>
<keyword evidence="3" id="KW-0677">Repeat</keyword>
<dbReference type="PROSITE" id="PS50157">
    <property type="entry name" value="ZINC_FINGER_C2H2_2"/>
    <property type="match status" value="1"/>
</dbReference>
<feature type="non-terminal residue" evidence="9">
    <location>
        <position position="94"/>
    </location>
</feature>
<gene>
    <name evidence="9" type="ORF">PENTCL1PPCAC_28980</name>
</gene>
<name>A0AAV5UIA9_9BILA</name>
<dbReference type="SUPFAM" id="SSF57667">
    <property type="entry name" value="beta-beta-alpha zinc fingers"/>
    <property type="match status" value="2"/>
</dbReference>
<feature type="domain" description="C2H2-type" evidence="8">
    <location>
        <begin position="20"/>
        <end position="42"/>
    </location>
</feature>
<keyword evidence="6" id="KW-0539">Nucleus</keyword>
<keyword evidence="10" id="KW-1185">Reference proteome</keyword>
<evidence type="ECO:0000256" key="7">
    <source>
        <dbReference type="PROSITE-ProRule" id="PRU00042"/>
    </source>
</evidence>
<dbReference type="FunFam" id="3.30.160.60:FF:000016">
    <property type="entry name" value="zinc finger protein 37 homolog"/>
    <property type="match status" value="1"/>
</dbReference>
<comment type="caution">
    <text evidence="9">The sequence shown here is derived from an EMBL/GenBank/DDBJ whole genome shotgun (WGS) entry which is preliminary data.</text>
</comment>
<evidence type="ECO:0000256" key="1">
    <source>
        <dbReference type="ARBA" id="ARBA00004123"/>
    </source>
</evidence>
<dbReference type="Gene3D" id="3.30.160.60">
    <property type="entry name" value="Classic Zinc Finger"/>
    <property type="match status" value="2"/>
</dbReference>
<dbReference type="SMART" id="SM00355">
    <property type="entry name" value="ZnF_C2H2"/>
    <property type="match status" value="2"/>
</dbReference>
<dbReference type="InterPro" id="IPR050888">
    <property type="entry name" value="ZnF_C2H2-type_TF"/>
</dbReference>
<proteinExistence type="predicted"/>
<dbReference type="Pfam" id="PF00096">
    <property type="entry name" value="zf-C2H2"/>
    <property type="match status" value="1"/>
</dbReference>
<dbReference type="AlphaFoldDB" id="A0AAV5UIA9"/>
<dbReference type="PANTHER" id="PTHR24406">
    <property type="entry name" value="TRANSCRIPTIONAL REPRESSOR CTCFL-RELATED"/>
    <property type="match status" value="1"/>
</dbReference>
<evidence type="ECO:0000313" key="10">
    <source>
        <dbReference type="Proteomes" id="UP001432027"/>
    </source>
</evidence>
<dbReference type="GO" id="GO:0005634">
    <property type="term" value="C:nucleus"/>
    <property type="evidence" value="ECO:0007669"/>
    <property type="project" value="UniProtKB-SubCell"/>
</dbReference>
<comment type="subcellular location">
    <subcellularLocation>
        <location evidence="1">Nucleus</location>
    </subcellularLocation>
</comment>
<evidence type="ECO:0000256" key="6">
    <source>
        <dbReference type="ARBA" id="ARBA00023242"/>
    </source>
</evidence>
<keyword evidence="4 7" id="KW-0863">Zinc-finger</keyword>